<name>A0A2G8SA73_9APHY</name>
<evidence type="ECO:0000313" key="2">
    <source>
        <dbReference type="EMBL" id="PIL30641.1"/>
    </source>
</evidence>
<gene>
    <name evidence="2" type="ORF">GSI_07343</name>
</gene>
<keyword evidence="1" id="KW-1133">Transmembrane helix</keyword>
<reference evidence="2 3" key="1">
    <citation type="journal article" date="2015" name="Sci. Rep.">
        <title>Chromosome-level genome map provides insights into diverse defense mechanisms in the medicinal fungus Ganoderma sinense.</title>
        <authorList>
            <person name="Zhu Y."/>
            <person name="Xu J."/>
            <person name="Sun C."/>
            <person name="Zhou S."/>
            <person name="Xu H."/>
            <person name="Nelson D.R."/>
            <person name="Qian J."/>
            <person name="Song J."/>
            <person name="Luo H."/>
            <person name="Xiang L."/>
            <person name="Li Y."/>
            <person name="Xu Z."/>
            <person name="Ji A."/>
            <person name="Wang L."/>
            <person name="Lu S."/>
            <person name="Hayward A."/>
            <person name="Sun W."/>
            <person name="Li X."/>
            <person name="Schwartz D.C."/>
            <person name="Wang Y."/>
            <person name="Chen S."/>
        </authorList>
    </citation>
    <scope>NUCLEOTIDE SEQUENCE [LARGE SCALE GENOMIC DNA]</scope>
    <source>
        <strain evidence="2 3">ZZ0214-1</strain>
    </source>
</reference>
<feature type="transmembrane region" description="Helical" evidence="1">
    <location>
        <begin position="72"/>
        <end position="93"/>
    </location>
</feature>
<keyword evidence="1" id="KW-0472">Membrane</keyword>
<feature type="transmembrane region" description="Helical" evidence="1">
    <location>
        <begin position="242"/>
        <end position="267"/>
    </location>
</feature>
<feature type="transmembrane region" description="Helical" evidence="1">
    <location>
        <begin position="38"/>
        <end position="60"/>
    </location>
</feature>
<keyword evidence="3" id="KW-1185">Reference proteome</keyword>
<dbReference type="OrthoDB" id="3214103at2759"/>
<feature type="transmembrane region" description="Helical" evidence="1">
    <location>
        <begin position="287"/>
        <end position="310"/>
    </location>
</feature>
<comment type="caution">
    <text evidence="2">The sequence shown here is derived from an EMBL/GenBank/DDBJ whole genome shotgun (WGS) entry which is preliminary data.</text>
</comment>
<dbReference type="AlphaFoldDB" id="A0A2G8SA73"/>
<dbReference type="Proteomes" id="UP000230002">
    <property type="component" value="Unassembled WGS sequence"/>
</dbReference>
<evidence type="ECO:0000313" key="3">
    <source>
        <dbReference type="Proteomes" id="UP000230002"/>
    </source>
</evidence>
<keyword evidence="1" id="KW-0812">Transmembrane</keyword>
<proteinExistence type="predicted"/>
<accession>A0A2G8SA73</accession>
<dbReference type="EMBL" id="AYKW01000014">
    <property type="protein sequence ID" value="PIL30641.1"/>
    <property type="molecule type" value="Genomic_DNA"/>
</dbReference>
<organism evidence="2 3">
    <name type="scientific">Ganoderma sinense ZZ0214-1</name>
    <dbReference type="NCBI Taxonomy" id="1077348"/>
    <lineage>
        <taxon>Eukaryota</taxon>
        <taxon>Fungi</taxon>
        <taxon>Dikarya</taxon>
        <taxon>Basidiomycota</taxon>
        <taxon>Agaricomycotina</taxon>
        <taxon>Agaricomycetes</taxon>
        <taxon>Polyporales</taxon>
        <taxon>Polyporaceae</taxon>
        <taxon>Ganoderma</taxon>
    </lineage>
</organism>
<protein>
    <submittedName>
        <fullName evidence="2">Uncharacterized protein</fullName>
    </submittedName>
</protein>
<evidence type="ECO:0000256" key="1">
    <source>
        <dbReference type="SAM" id="Phobius"/>
    </source>
</evidence>
<sequence>MSSDNSTSPAFHTVELNTLALDILQDSALDAGDSMAELSLSSLLFGILTMLCFTSIYFLIRQGSTAQIHGRAVLLSIVLLYLSTATYMGALIWEGSSGSQLTSGATVGLFSPTYDGQEMAAFIHSVHQQSWMMTITLAVNILIGDAVVWWRACVCVRTIDLRARLIAPSDSPTVCGVIGMYKSRNIESVQPVFLVATNAYAHASVGLSLGTNVLATSLIAYKAWEHRQLWKQDLIGVRATSQVFKALALLIESGCIYCVLLVIVIVYQSSSTSVAFAGSMLNKIGAYFTYGCLVPLVAIYPTVIIVLVALKRSPIDTGVRQVCAHNSEGGISTTIEFHQSTFYSSAGADTESVAGSEGVTVDGHWGTHLLKASTSEIETKDSADLV</sequence>